<protein>
    <submittedName>
        <fullName evidence="1">Uncharacterized protein</fullName>
    </submittedName>
</protein>
<feature type="non-terminal residue" evidence="1">
    <location>
        <position position="64"/>
    </location>
</feature>
<name>A0ABQ5C1E7_9ASTR</name>
<accession>A0ABQ5C1E7</accession>
<reference evidence="1" key="2">
    <citation type="submission" date="2022-01" db="EMBL/GenBank/DDBJ databases">
        <authorList>
            <person name="Yamashiro T."/>
            <person name="Shiraishi A."/>
            <person name="Satake H."/>
            <person name="Nakayama K."/>
        </authorList>
    </citation>
    <scope>NUCLEOTIDE SEQUENCE</scope>
</reference>
<evidence type="ECO:0000313" key="2">
    <source>
        <dbReference type="Proteomes" id="UP001151760"/>
    </source>
</evidence>
<proteinExistence type="predicted"/>
<keyword evidence="2" id="KW-1185">Reference proteome</keyword>
<organism evidence="1 2">
    <name type="scientific">Tanacetum coccineum</name>
    <dbReference type="NCBI Taxonomy" id="301880"/>
    <lineage>
        <taxon>Eukaryota</taxon>
        <taxon>Viridiplantae</taxon>
        <taxon>Streptophyta</taxon>
        <taxon>Embryophyta</taxon>
        <taxon>Tracheophyta</taxon>
        <taxon>Spermatophyta</taxon>
        <taxon>Magnoliopsida</taxon>
        <taxon>eudicotyledons</taxon>
        <taxon>Gunneridae</taxon>
        <taxon>Pentapetalae</taxon>
        <taxon>asterids</taxon>
        <taxon>campanulids</taxon>
        <taxon>Asterales</taxon>
        <taxon>Asteraceae</taxon>
        <taxon>Asteroideae</taxon>
        <taxon>Anthemideae</taxon>
        <taxon>Anthemidinae</taxon>
        <taxon>Tanacetum</taxon>
    </lineage>
</organism>
<sequence>MKKDEESVSSEDEGTTKVKAFMAIAEEEPSIGKADARSGQWVEITMKKVHRLLSMTDGDERKHV</sequence>
<evidence type="ECO:0000313" key="1">
    <source>
        <dbReference type="EMBL" id="GJT20840.1"/>
    </source>
</evidence>
<dbReference type="EMBL" id="BQNB010013839">
    <property type="protein sequence ID" value="GJT20840.1"/>
    <property type="molecule type" value="Genomic_DNA"/>
</dbReference>
<dbReference type="Proteomes" id="UP001151760">
    <property type="component" value="Unassembled WGS sequence"/>
</dbReference>
<comment type="caution">
    <text evidence="1">The sequence shown here is derived from an EMBL/GenBank/DDBJ whole genome shotgun (WGS) entry which is preliminary data.</text>
</comment>
<gene>
    <name evidence="1" type="ORF">Tco_0890777</name>
</gene>
<reference evidence="1" key="1">
    <citation type="journal article" date="2022" name="Int. J. Mol. Sci.">
        <title>Draft Genome of Tanacetum Coccineum: Genomic Comparison of Closely Related Tanacetum-Family Plants.</title>
        <authorList>
            <person name="Yamashiro T."/>
            <person name="Shiraishi A."/>
            <person name="Nakayama K."/>
            <person name="Satake H."/>
        </authorList>
    </citation>
    <scope>NUCLEOTIDE SEQUENCE</scope>
</reference>